<evidence type="ECO:0000256" key="1">
    <source>
        <dbReference type="ARBA" id="ARBA00004141"/>
    </source>
</evidence>
<dbReference type="GO" id="GO:0004252">
    <property type="term" value="F:serine-type endopeptidase activity"/>
    <property type="evidence" value="ECO:0007669"/>
    <property type="project" value="InterPro"/>
</dbReference>
<dbReference type="Gene3D" id="1.20.1540.10">
    <property type="entry name" value="Rhomboid-like"/>
    <property type="match status" value="1"/>
</dbReference>
<dbReference type="Proteomes" id="UP000530928">
    <property type="component" value="Unassembled WGS sequence"/>
</dbReference>
<evidence type="ECO:0000259" key="6">
    <source>
        <dbReference type="Pfam" id="PF01694"/>
    </source>
</evidence>
<dbReference type="InterPro" id="IPR022764">
    <property type="entry name" value="Peptidase_S54_rhomboid_dom"/>
</dbReference>
<evidence type="ECO:0000256" key="3">
    <source>
        <dbReference type="ARBA" id="ARBA00022989"/>
    </source>
</evidence>
<dbReference type="AlphaFoldDB" id="A0A7W0CTV6"/>
<reference evidence="7 8" key="1">
    <citation type="submission" date="2020-07" db="EMBL/GenBank/DDBJ databases">
        <title>Genomic Encyclopedia of Type Strains, Phase IV (KMG-IV): sequencing the most valuable type-strain genomes for metagenomic binning, comparative biology and taxonomic classification.</title>
        <authorList>
            <person name="Goeker M."/>
        </authorList>
    </citation>
    <scope>NUCLEOTIDE SEQUENCE [LARGE SCALE GENOMIC DNA]</scope>
    <source>
        <strain evidence="7 8">DSM 45533</strain>
    </source>
</reference>
<dbReference type="Pfam" id="PF01694">
    <property type="entry name" value="Rhomboid"/>
    <property type="match status" value="1"/>
</dbReference>
<evidence type="ECO:0000256" key="2">
    <source>
        <dbReference type="ARBA" id="ARBA00022692"/>
    </source>
</evidence>
<comment type="subcellular location">
    <subcellularLocation>
        <location evidence="1">Membrane</location>
        <topology evidence="1">Multi-pass membrane protein</topology>
    </subcellularLocation>
</comment>
<dbReference type="InterPro" id="IPR035952">
    <property type="entry name" value="Rhomboid-like_sf"/>
</dbReference>
<dbReference type="SUPFAM" id="SSF144091">
    <property type="entry name" value="Rhomboid-like"/>
    <property type="match status" value="1"/>
</dbReference>
<dbReference type="RefSeq" id="WP_181615792.1">
    <property type="nucleotide sequence ID" value="NZ_BAABAM010000010.1"/>
</dbReference>
<evidence type="ECO:0000313" key="8">
    <source>
        <dbReference type="Proteomes" id="UP000530928"/>
    </source>
</evidence>
<evidence type="ECO:0000313" key="7">
    <source>
        <dbReference type="EMBL" id="MBA2897074.1"/>
    </source>
</evidence>
<keyword evidence="8" id="KW-1185">Reference proteome</keyword>
<feature type="transmembrane region" description="Helical" evidence="5">
    <location>
        <begin position="97"/>
        <end position="115"/>
    </location>
</feature>
<dbReference type="PANTHER" id="PTHR43731:SF9">
    <property type="entry name" value="SLR1461 PROTEIN"/>
    <property type="match status" value="1"/>
</dbReference>
<evidence type="ECO:0000256" key="4">
    <source>
        <dbReference type="ARBA" id="ARBA00023136"/>
    </source>
</evidence>
<feature type="domain" description="Peptidase S54 rhomboid" evidence="6">
    <location>
        <begin position="59"/>
        <end position="193"/>
    </location>
</feature>
<dbReference type="PANTHER" id="PTHR43731">
    <property type="entry name" value="RHOMBOID PROTEASE"/>
    <property type="match status" value="1"/>
</dbReference>
<proteinExistence type="predicted"/>
<feature type="transmembrane region" description="Helical" evidence="5">
    <location>
        <begin position="12"/>
        <end position="35"/>
    </location>
</feature>
<protein>
    <submittedName>
        <fullName evidence="7">Membrane associated rhomboid family serine protease</fullName>
    </submittedName>
</protein>
<keyword evidence="7" id="KW-0378">Hydrolase</keyword>
<dbReference type="InterPro" id="IPR050925">
    <property type="entry name" value="Rhomboid_protease_S54"/>
</dbReference>
<keyword evidence="4 5" id="KW-0472">Membrane</keyword>
<evidence type="ECO:0000256" key="5">
    <source>
        <dbReference type="SAM" id="Phobius"/>
    </source>
</evidence>
<dbReference type="GO" id="GO:0006508">
    <property type="term" value="P:proteolysis"/>
    <property type="evidence" value="ECO:0007669"/>
    <property type="project" value="UniProtKB-KW"/>
</dbReference>
<keyword evidence="2 5" id="KW-0812">Transmembrane</keyword>
<accession>A0A7W0CTV6</accession>
<name>A0A7W0CTV6_9ACTN</name>
<dbReference type="EMBL" id="JACDUR010000010">
    <property type="protein sequence ID" value="MBA2897074.1"/>
    <property type="molecule type" value="Genomic_DNA"/>
</dbReference>
<sequence>MASYSTPPKGWRAVLSGALGAGLILLGMLAVMWVLEGYDYLVDGALDYYGITGWDPNGLVGILFAPFLHGGFGHLMANSLPFLILGFFTAIRGLGKFFWATAIIILVGGLGTWISSPGVTAIGASGLIFGYFGYILARGLFDRSLVDILIALGVGAAYYSMLAGVLPNQPGISWQGHLFGFLSGIVAAWVLRRKRSAVTPPPAYPAI</sequence>
<feature type="transmembrane region" description="Helical" evidence="5">
    <location>
        <begin position="59"/>
        <end position="85"/>
    </location>
</feature>
<dbReference type="GO" id="GO:0016020">
    <property type="term" value="C:membrane"/>
    <property type="evidence" value="ECO:0007669"/>
    <property type="project" value="UniProtKB-SubCell"/>
</dbReference>
<gene>
    <name evidence="7" type="ORF">HNR30_008470</name>
</gene>
<keyword evidence="7" id="KW-0645">Protease</keyword>
<feature type="transmembrane region" description="Helical" evidence="5">
    <location>
        <begin position="172"/>
        <end position="191"/>
    </location>
</feature>
<organism evidence="7 8">
    <name type="scientific">Nonomuraea soli</name>
    <dbReference type="NCBI Taxonomy" id="1032476"/>
    <lineage>
        <taxon>Bacteria</taxon>
        <taxon>Bacillati</taxon>
        <taxon>Actinomycetota</taxon>
        <taxon>Actinomycetes</taxon>
        <taxon>Streptosporangiales</taxon>
        <taxon>Streptosporangiaceae</taxon>
        <taxon>Nonomuraea</taxon>
    </lineage>
</organism>
<comment type="caution">
    <text evidence="7">The sequence shown here is derived from an EMBL/GenBank/DDBJ whole genome shotgun (WGS) entry which is preliminary data.</text>
</comment>
<feature type="transmembrane region" description="Helical" evidence="5">
    <location>
        <begin position="121"/>
        <end position="141"/>
    </location>
</feature>
<keyword evidence="3 5" id="KW-1133">Transmembrane helix</keyword>
<feature type="transmembrane region" description="Helical" evidence="5">
    <location>
        <begin position="148"/>
        <end position="166"/>
    </location>
</feature>